<keyword evidence="3" id="KW-1185">Reference proteome</keyword>
<evidence type="ECO:0000313" key="3">
    <source>
        <dbReference type="Proteomes" id="UP000000689"/>
    </source>
</evidence>
<gene>
    <name evidence="2" type="primary">NDAI0E01110</name>
    <name evidence="2" type="ordered locus">NDAI_0E01110</name>
</gene>
<dbReference type="OMA" id="QPIENTM"/>
<keyword evidence="1" id="KW-0732">Signal</keyword>
<dbReference type="eggNOG" id="ENOG502SV02">
    <property type="taxonomic scope" value="Eukaryota"/>
</dbReference>
<protein>
    <submittedName>
        <fullName evidence="2">Uncharacterized protein</fullName>
    </submittedName>
</protein>
<feature type="signal peptide" evidence="1">
    <location>
        <begin position="1"/>
        <end position="18"/>
    </location>
</feature>
<sequence length="236" mass="24569">MLFQKSVLFGLLTSAASALYSNQTAQIDAVAQTTTLAPSFSLQPIENTMTYADETTTFFITSTSYKTIWLTSASSTIAPVGATTTTSVGAAVAVAAEQKDAAASNVVEQTTTFTETETSTTITKTSTVFVTLGGNGASVTATIGSSSPIVTDDSFSPLKNNNKNANDLEALPSSSSSNISAAFNACVPITKYITVSASPEIRYVTVTAQPSSVNSNVPRFNSSNPTFKWSNTTTTI</sequence>
<dbReference type="Proteomes" id="UP000000689">
    <property type="component" value="Chromosome 5"/>
</dbReference>
<dbReference type="RefSeq" id="XP_003670170.1">
    <property type="nucleotide sequence ID" value="XM_003670122.1"/>
</dbReference>
<dbReference type="GO" id="GO:0006139">
    <property type="term" value="P:nucleobase-containing compound metabolic process"/>
    <property type="evidence" value="ECO:0007669"/>
    <property type="project" value="EnsemblFungi"/>
</dbReference>
<dbReference type="AlphaFoldDB" id="G0WB07"/>
<evidence type="ECO:0000256" key="1">
    <source>
        <dbReference type="SAM" id="SignalP"/>
    </source>
</evidence>
<dbReference type="GO" id="GO:0009277">
    <property type="term" value="C:fungal-type cell wall"/>
    <property type="evidence" value="ECO:0007669"/>
    <property type="project" value="EnsemblFungi"/>
</dbReference>
<reference evidence="2 3" key="1">
    <citation type="journal article" date="2011" name="Proc. Natl. Acad. Sci. U.S.A.">
        <title>Evolutionary erosion of yeast sex chromosomes by mating-type switching accidents.</title>
        <authorList>
            <person name="Gordon J.L."/>
            <person name="Armisen D."/>
            <person name="Proux-Wera E."/>
            <person name="Oheigeartaigh S.S."/>
            <person name="Byrne K.P."/>
            <person name="Wolfe K.H."/>
        </authorList>
    </citation>
    <scope>NUCLEOTIDE SEQUENCE [LARGE SCALE GENOMIC DNA]</scope>
    <source>
        <strain evidence="3">ATCC 10597 / BCRC 20456 / CBS 421 / NBRC 0211 / NRRL Y-12639</strain>
    </source>
</reference>
<dbReference type="GeneID" id="11498645"/>
<dbReference type="GO" id="GO:0005934">
    <property type="term" value="C:cellular bud tip"/>
    <property type="evidence" value="ECO:0007669"/>
    <property type="project" value="EnsemblFungi"/>
</dbReference>
<dbReference type="EMBL" id="HE580271">
    <property type="protein sequence ID" value="CCD24927.1"/>
    <property type="molecule type" value="Genomic_DNA"/>
</dbReference>
<feature type="chain" id="PRO_5003411160" evidence="1">
    <location>
        <begin position="19"/>
        <end position="236"/>
    </location>
</feature>
<organism evidence="2 3">
    <name type="scientific">Naumovozyma dairenensis (strain ATCC 10597 / BCRC 20456 / CBS 421 / NBRC 0211 / NRRL Y-12639)</name>
    <name type="common">Saccharomyces dairenensis</name>
    <dbReference type="NCBI Taxonomy" id="1071378"/>
    <lineage>
        <taxon>Eukaryota</taxon>
        <taxon>Fungi</taxon>
        <taxon>Dikarya</taxon>
        <taxon>Ascomycota</taxon>
        <taxon>Saccharomycotina</taxon>
        <taxon>Saccharomycetes</taxon>
        <taxon>Saccharomycetales</taxon>
        <taxon>Saccharomycetaceae</taxon>
        <taxon>Naumovozyma</taxon>
    </lineage>
</organism>
<accession>G0WB07</accession>
<evidence type="ECO:0000313" key="2">
    <source>
        <dbReference type="EMBL" id="CCD24927.1"/>
    </source>
</evidence>
<dbReference type="OrthoDB" id="4069554at2759"/>
<name>G0WB07_NAUDC</name>
<proteinExistence type="predicted"/>
<dbReference type="GO" id="GO:0031505">
    <property type="term" value="P:fungal-type cell wall organization"/>
    <property type="evidence" value="ECO:0007669"/>
    <property type="project" value="EnsemblFungi"/>
</dbReference>
<dbReference type="HOGENOM" id="CLU_095417_0_0_1"/>
<dbReference type="KEGG" id="ndi:NDAI_0E01110"/>